<dbReference type="eggNOG" id="ENOG50329A0">
    <property type="taxonomic scope" value="Bacteria"/>
</dbReference>
<feature type="domain" description="DUF4935" evidence="2">
    <location>
        <begin position="2"/>
        <end position="163"/>
    </location>
</feature>
<evidence type="ECO:0000259" key="2">
    <source>
        <dbReference type="Pfam" id="PF16289"/>
    </source>
</evidence>
<name>E4N2Z6_KITSK</name>
<sequence>MIILDTSALTKQGPNSPLWEVFAALRSGGVQLAIPEVVLYELLAQRERDYRSALDAARSAYDTLWALQFTDEDGVAYWPAVPNVEQHVDEWEQRYRGSLTVLPLTLDAAREGLRREAYRLRPARSSGKTAIGSRDAAIWMTVVEQARRGGEPVHFVSLNSNDFGPDGNLFPDLRKEADEADAEIAYFNDLNKVLEKFSSTDSVDAGDTDLDAKVTAPATAAWLHQYVVSQVASGQFSAAAVNFDDHEGVFLNWEDYFELLSSPEVQVLRWTNGARYGLADGTHTWAATVRLLVVAYARELRYPQDSALTAFAVDVRLLFGADALTALSAGSTQDVADDDYTVAYEAAWRYADRFRGEMPAPAHPSNLRRVMQRPPGSRLPDGS</sequence>
<dbReference type="EMBL" id="AP010968">
    <property type="protein sequence ID" value="BAJ32530.1"/>
    <property type="molecule type" value="Genomic_DNA"/>
</dbReference>
<keyword evidence="4" id="KW-1185">Reference proteome</keyword>
<dbReference type="RefSeq" id="WP_014139823.1">
    <property type="nucleotide sequence ID" value="NC_016109.1"/>
</dbReference>
<reference evidence="3 4" key="1">
    <citation type="journal article" date="2010" name="DNA Res.">
        <title>Genome sequence of Kitasatospora setae NBRC 14216T: an evolutionary snapshot of the family Streptomycetaceae.</title>
        <authorList>
            <person name="Ichikawa N."/>
            <person name="Oguchi A."/>
            <person name="Ikeda H."/>
            <person name="Ishikawa J."/>
            <person name="Kitani S."/>
            <person name="Watanabe Y."/>
            <person name="Nakamura S."/>
            <person name="Katano Y."/>
            <person name="Kishi E."/>
            <person name="Sasagawa M."/>
            <person name="Ankai A."/>
            <person name="Fukui S."/>
            <person name="Hashimoto Y."/>
            <person name="Kamata S."/>
            <person name="Otoguro M."/>
            <person name="Tanikawa S."/>
            <person name="Nihira T."/>
            <person name="Horinouchi S."/>
            <person name="Ohnishi Y."/>
            <person name="Hayakawa M."/>
            <person name="Kuzuyama T."/>
            <person name="Arisawa A."/>
            <person name="Nomoto F."/>
            <person name="Miura H."/>
            <person name="Takahashi Y."/>
            <person name="Fujita N."/>
        </authorList>
    </citation>
    <scope>NUCLEOTIDE SEQUENCE [LARGE SCALE GENOMIC DNA]</scope>
    <source>
        <strain evidence="4">ATCC 33774 / DSM 43861 / JCM 3304 / KCC A-0304 / NBRC 14216 / KM-6054</strain>
    </source>
</reference>
<dbReference type="KEGG" id="ksk:KSE_67720"/>
<dbReference type="HOGENOM" id="CLU_721163_0_0_11"/>
<dbReference type="STRING" id="452652.KSE_67720"/>
<feature type="region of interest" description="Disordered" evidence="1">
    <location>
        <begin position="359"/>
        <end position="383"/>
    </location>
</feature>
<dbReference type="Proteomes" id="UP000007076">
    <property type="component" value="Chromosome"/>
</dbReference>
<dbReference type="Pfam" id="PF16289">
    <property type="entry name" value="PIN_12"/>
    <property type="match status" value="1"/>
</dbReference>
<organism evidence="3 4">
    <name type="scientific">Kitasatospora setae (strain ATCC 33774 / DSM 43861 / JCM 3304 / KCC A-0304 / NBRC 14216 / KM-6054)</name>
    <name type="common">Streptomyces setae</name>
    <dbReference type="NCBI Taxonomy" id="452652"/>
    <lineage>
        <taxon>Bacteria</taxon>
        <taxon>Bacillati</taxon>
        <taxon>Actinomycetota</taxon>
        <taxon>Actinomycetes</taxon>
        <taxon>Kitasatosporales</taxon>
        <taxon>Streptomycetaceae</taxon>
        <taxon>Kitasatospora</taxon>
    </lineage>
</organism>
<dbReference type="InterPro" id="IPR032557">
    <property type="entry name" value="DUF4935"/>
</dbReference>
<dbReference type="PATRIC" id="fig|452652.3.peg.6795"/>
<dbReference type="AlphaFoldDB" id="E4N2Z6"/>
<evidence type="ECO:0000256" key="1">
    <source>
        <dbReference type="SAM" id="MobiDB-lite"/>
    </source>
</evidence>
<gene>
    <name evidence="3" type="ordered locus">KSE_67720</name>
</gene>
<evidence type="ECO:0000313" key="4">
    <source>
        <dbReference type="Proteomes" id="UP000007076"/>
    </source>
</evidence>
<accession>E4N2Z6</accession>
<proteinExistence type="predicted"/>
<evidence type="ECO:0000313" key="3">
    <source>
        <dbReference type="EMBL" id="BAJ32530.1"/>
    </source>
</evidence>
<protein>
    <recommendedName>
        <fullName evidence="2">DUF4935 domain-containing protein</fullName>
    </recommendedName>
</protein>